<gene>
    <name evidence="2" type="ORF">OMM_05096</name>
</gene>
<evidence type="ECO:0000313" key="3">
    <source>
        <dbReference type="Proteomes" id="UP000189670"/>
    </source>
</evidence>
<dbReference type="Pfam" id="PF00656">
    <property type="entry name" value="Peptidase_C14"/>
    <property type="match status" value="1"/>
</dbReference>
<protein>
    <recommendedName>
        <fullName evidence="1">Peptidase C14 caspase domain-containing protein</fullName>
    </recommendedName>
</protein>
<sequence>MSTVISLCLGFNPFIETIASPNLIDKNIMSDVTFRSIPRLTINDLGLENEGSKIYIQAFETNRNNKIFEQTASNCLHNVINIENNPKTKSHLYVLWGIELLKNKEHEKAKDALEKASNYKSTIYTKCLLLETYQKILNKIITNSPSEKDLPKKDLQYLKELNSKIKNLKQSLQNLISSSGTKPNNYLSGKMYYDWINAIDPHGQADYENDFSISYQLQRGQECLGDIAISDMKPFPVGNHSDVYYGFNNDHLKNNNLIKKSDKRILSIGIDKYSGKFDKLQFAVSDAIKTSEAFEKYGYKSKILKNNTAFKSNIFDELFNEVLNSNIDDTFILYISGHGFSDINGNLFIIPYSKCKNYPVISLSEINSILSFHKGKTYALLDTCFDNKEVDLSCYIKNLPLNSDNQSDQLNKNYYIDSGNIQADQFNNKLGRQTKFILASNTKAIESKFLNLV</sequence>
<dbReference type="SUPFAM" id="SSF52129">
    <property type="entry name" value="Caspase-like"/>
    <property type="match status" value="1"/>
</dbReference>
<dbReference type="EMBL" id="ATBP01001345">
    <property type="protein sequence ID" value="ETR67511.1"/>
    <property type="molecule type" value="Genomic_DNA"/>
</dbReference>
<dbReference type="GO" id="GO:0004197">
    <property type="term" value="F:cysteine-type endopeptidase activity"/>
    <property type="evidence" value="ECO:0007669"/>
    <property type="project" value="InterPro"/>
</dbReference>
<dbReference type="GO" id="GO:0006508">
    <property type="term" value="P:proteolysis"/>
    <property type="evidence" value="ECO:0007669"/>
    <property type="project" value="InterPro"/>
</dbReference>
<dbReference type="Gene3D" id="3.40.50.1460">
    <property type="match status" value="1"/>
</dbReference>
<organism evidence="2 3">
    <name type="scientific">Candidatus Magnetoglobus multicellularis str. Araruama</name>
    <dbReference type="NCBI Taxonomy" id="890399"/>
    <lineage>
        <taxon>Bacteria</taxon>
        <taxon>Pseudomonadati</taxon>
        <taxon>Thermodesulfobacteriota</taxon>
        <taxon>Desulfobacteria</taxon>
        <taxon>Desulfobacterales</taxon>
        <taxon>Desulfobacteraceae</taxon>
        <taxon>Candidatus Magnetoglobus</taxon>
    </lineage>
</organism>
<dbReference type="InterPro" id="IPR029030">
    <property type="entry name" value="Caspase-like_dom_sf"/>
</dbReference>
<evidence type="ECO:0000259" key="1">
    <source>
        <dbReference type="Pfam" id="PF00656"/>
    </source>
</evidence>
<dbReference type="AlphaFoldDB" id="A0A1V1NY80"/>
<dbReference type="InterPro" id="IPR011600">
    <property type="entry name" value="Pept_C14_caspase"/>
</dbReference>
<comment type="caution">
    <text evidence="2">The sequence shown here is derived from an EMBL/GenBank/DDBJ whole genome shotgun (WGS) entry which is preliminary data.</text>
</comment>
<accession>A0A1V1NY80</accession>
<name>A0A1V1NY80_9BACT</name>
<feature type="domain" description="Peptidase C14 caspase" evidence="1">
    <location>
        <begin position="265"/>
        <end position="443"/>
    </location>
</feature>
<reference evidence="3" key="1">
    <citation type="submission" date="2012-11" db="EMBL/GenBank/DDBJ databases">
        <authorList>
            <person name="Lucero-Rivera Y.E."/>
            <person name="Tovar-Ramirez D."/>
        </authorList>
    </citation>
    <scope>NUCLEOTIDE SEQUENCE [LARGE SCALE GENOMIC DNA]</scope>
    <source>
        <strain evidence="3">Araruama</strain>
    </source>
</reference>
<proteinExistence type="predicted"/>
<evidence type="ECO:0000313" key="2">
    <source>
        <dbReference type="EMBL" id="ETR67511.1"/>
    </source>
</evidence>
<dbReference type="Proteomes" id="UP000189670">
    <property type="component" value="Unassembled WGS sequence"/>
</dbReference>